<evidence type="ECO:0000313" key="1">
    <source>
        <dbReference type="EMBL" id="PTQ58651.1"/>
    </source>
</evidence>
<dbReference type="AlphaFoldDB" id="A0A2T5GH49"/>
<gene>
    <name evidence="1" type="ORF">C8J26_3519</name>
</gene>
<accession>A0A2T5GH49</accession>
<evidence type="ECO:0008006" key="3">
    <source>
        <dbReference type="Google" id="ProtNLM"/>
    </source>
</evidence>
<name>A0A2T5GH49_9SPHN</name>
<comment type="caution">
    <text evidence="1">The sequence shown here is derived from an EMBL/GenBank/DDBJ whole genome shotgun (WGS) entry which is preliminary data.</text>
</comment>
<reference evidence="1 2" key="1">
    <citation type="submission" date="2018-04" db="EMBL/GenBank/DDBJ databases">
        <title>Genomic Encyclopedia of Type Strains, Phase III (KMG-III): the genomes of soil and plant-associated and newly described type strains.</title>
        <authorList>
            <person name="Whitman W."/>
        </authorList>
    </citation>
    <scope>NUCLEOTIDE SEQUENCE [LARGE SCALE GENOMIC DNA]</scope>
    <source>
        <strain evidence="1 2">MA101b</strain>
    </source>
</reference>
<dbReference type="Gene3D" id="3.10.180.10">
    <property type="entry name" value="2,3-Dihydroxybiphenyl 1,2-Dioxygenase, domain 1"/>
    <property type="match status" value="1"/>
</dbReference>
<proteinExistence type="predicted"/>
<dbReference type="EMBL" id="QAOG01000007">
    <property type="protein sequence ID" value="PTQ58651.1"/>
    <property type="molecule type" value="Genomic_DNA"/>
</dbReference>
<protein>
    <recommendedName>
        <fullName evidence="3">VOC domain-containing protein</fullName>
    </recommendedName>
</protein>
<dbReference type="SUPFAM" id="SSF54593">
    <property type="entry name" value="Glyoxalase/Bleomycin resistance protein/Dihydroxybiphenyl dioxygenase"/>
    <property type="match status" value="1"/>
</dbReference>
<dbReference type="Proteomes" id="UP000244189">
    <property type="component" value="Unassembled WGS sequence"/>
</dbReference>
<sequence length="117" mass="12647">MNIQGLYAVACVTDMARAEDWYTTLLARPADDHPMPTLTQWRNIGTAGIQLICDFEKAGRSVVTIVTPNMGAEKDRLTDLGLDIGPISRGSFGAIAEIADQDGNRIIIAEPPKDFTG</sequence>
<evidence type="ECO:0000313" key="2">
    <source>
        <dbReference type="Proteomes" id="UP000244189"/>
    </source>
</evidence>
<organism evidence="1 2">
    <name type="scientific">Sphingomonas aurantiaca</name>
    <dbReference type="NCBI Taxonomy" id="185949"/>
    <lineage>
        <taxon>Bacteria</taxon>
        <taxon>Pseudomonadati</taxon>
        <taxon>Pseudomonadota</taxon>
        <taxon>Alphaproteobacteria</taxon>
        <taxon>Sphingomonadales</taxon>
        <taxon>Sphingomonadaceae</taxon>
        <taxon>Sphingomonas</taxon>
    </lineage>
</organism>
<dbReference type="InterPro" id="IPR029068">
    <property type="entry name" value="Glyas_Bleomycin-R_OHBP_Dase"/>
</dbReference>
<keyword evidence="2" id="KW-1185">Reference proteome</keyword>